<dbReference type="Pfam" id="PF05139">
    <property type="entry name" value="Erythro_esteras"/>
    <property type="match status" value="1"/>
</dbReference>
<dbReference type="PANTHER" id="PTHR31299:SF0">
    <property type="entry name" value="ESTERASE, PUTATIVE (AFU_ORTHOLOGUE AFUA_1G05850)-RELATED"/>
    <property type="match status" value="1"/>
</dbReference>
<dbReference type="Gene3D" id="1.20.1440.30">
    <property type="entry name" value="Biosynthetic Protein domain"/>
    <property type="match status" value="1"/>
</dbReference>
<dbReference type="InterPro" id="IPR052036">
    <property type="entry name" value="Hydrolase/PRTase-associated"/>
</dbReference>
<dbReference type="EMBL" id="JAGSOJ010000001">
    <property type="protein sequence ID" value="MCM1988908.1"/>
    <property type="molecule type" value="Genomic_DNA"/>
</dbReference>
<reference evidence="1" key="1">
    <citation type="journal article" date="2021" name="mSystems">
        <title>Bacteria and Archaea Synergistically Convert Glycine Betaine to Biogenic Methane in the Formosa Cold Seep of the South China Sea.</title>
        <authorList>
            <person name="Li L."/>
            <person name="Zhang W."/>
            <person name="Zhang S."/>
            <person name="Song L."/>
            <person name="Sun Q."/>
            <person name="Zhang H."/>
            <person name="Xiang H."/>
            <person name="Dong X."/>
        </authorList>
    </citation>
    <scope>NUCLEOTIDE SEQUENCE</scope>
    <source>
        <strain evidence="1">ZWT</strain>
    </source>
</reference>
<dbReference type="AlphaFoldDB" id="A0A9J6NXX0"/>
<evidence type="ECO:0000313" key="1">
    <source>
        <dbReference type="EMBL" id="MCM1988908.1"/>
    </source>
</evidence>
<dbReference type="Gene3D" id="3.30.1870.10">
    <property type="entry name" value="EreA-like, domain 2"/>
    <property type="match status" value="1"/>
</dbReference>
<dbReference type="SUPFAM" id="SSF159501">
    <property type="entry name" value="EreA/ChaN-like"/>
    <property type="match status" value="1"/>
</dbReference>
<protein>
    <submittedName>
        <fullName evidence="1">Erythromycin esterase family protein</fullName>
    </submittedName>
</protein>
<proteinExistence type="predicted"/>
<reference evidence="1" key="2">
    <citation type="submission" date="2021-04" db="EMBL/GenBank/DDBJ databases">
        <authorList>
            <person name="Dong X."/>
        </authorList>
    </citation>
    <scope>NUCLEOTIDE SEQUENCE</scope>
    <source>
        <strain evidence="1">ZWT</strain>
    </source>
</reference>
<dbReference type="Proteomes" id="UP001056429">
    <property type="component" value="Unassembled WGS sequence"/>
</dbReference>
<organism evidence="1 2">
    <name type="scientific">Oceanirhabdus seepicola</name>
    <dbReference type="NCBI Taxonomy" id="2828781"/>
    <lineage>
        <taxon>Bacteria</taxon>
        <taxon>Bacillati</taxon>
        <taxon>Bacillota</taxon>
        <taxon>Clostridia</taxon>
        <taxon>Eubacteriales</taxon>
        <taxon>Clostridiaceae</taxon>
        <taxon>Oceanirhabdus</taxon>
    </lineage>
</organism>
<dbReference type="GO" id="GO:0046677">
    <property type="term" value="P:response to antibiotic"/>
    <property type="evidence" value="ECO:0007669"/>
    <property type="project" value="InterPro"/>
</dbReference>
<dbReference type="PANTHER" id="PTHR31299">
    <property type="entry name" value="ESTERASE, PUTATIVE (AFU_ORTHOLOGUE AFUA_1G05850)-RELATED"/>
    <property type="match status" value="1"/>
</dbReference>
<gene>
    <name evidence="1" type="ORF">KDK92_04075</name>
</gene>
<comment type="caution">
    <text evidence="1">The sequence shown here is derived from an EMBL/GenBank/DDBJ whole genome shotgun (WGS) entry which is preliminary data.</text>
</comment>
<evidence type="ECO:0000313" key="2">
    <source>
        <dbReference type="Proteomes" id="UP001056429"/>
    </source>
</evidence>
<keyword evidence="2" id="KW-1185">Reference proteome</keyword>
<dbReference type="InterPro" id="IPR007815">
    <property type="entry name" value="Emycin_Estase"/>
</dbReference>
<sequence>MVVLSFTGCGKTAASDSLEGYLQDVSEISIPEDVSIVGLGEATHGNHEFVELKKEVFNALVKNYGYKVFALEGDFGGCQMVNNYILNGSGTAEEAVKAIGFAIYKTKEMVDLVEWMHDFNTSVSDNEKLRFYGFDMQRYDCNKAGLLSYIQKVDNDKYSTYETSLVNLNDETVFDQEQGKIKKGLKNIENIMSELEKNKENYITKSSIAEFDIAFQYALCIKENATLRGTNVNYCQTRDHYMAQKVQWILSYEEMIGNDKLFIAGHNGHIEKSSDSFVGYTSMGERLSETYGDRYFAIGTEFYENTFLCRESSSGERKEFSVKNDKNDLIKMYAETDKVISLLDIKRAMENDELNKLLSAKQSMGNIGDDFNKTLKLIKTAYTVSMVPKDTYDAIIFVKNATPTTMLQ</sequence>
<name>A0A9J6NXX0_9CLOT</name>
<dbReference type="CDD" id="cd14728">
    <property type="entry name" value="Ere-like"/>
    <property type="match status" value="1"/>
</dbReference>
<accession>A0A9J6NXX0</accession>
<dbReference type="Gene3D" id="3.40.1660.10">
    <property type="entry name" value="EreA-like (biosynthetic domain)"/>
    <property type="match status" value="1"/>
</dbReference>